<dbReference type="WBParaSite" id="HNAJ_0000635101-mRNA-1">
    <property type="protein sequence ID" value="HNAJ_0000635101-mRNA-1"/>
    <property type="gene ID" value="HNAJ_0000635101"/>
</dbReference>
<sequence length="63" mass="6879">MCHLIIMSLSSTTWTLLISPTSASLGVLPSSPGRWNNALLIPSSSHLWSPMHPTKRYDSLSLS</sequence>
<name>A0A0R3TH10_RODNA</name>
<reference evidence="4" key="1">
    <citation type="submission" date="2017-02" db="UniProtKB">
        <authorList>
            <consortium name="WormBaseParasite"/>
        </authorList>
    </citation>
    <scope>IDENTIFICATION</scope>
</reference>
<gene>
    <name evidence="2" type="ORF">HNAJ_LOCUS6347</name>
</gene>
<evidence type="ECO:0000313" key="2">
    <source>
        <dbReference type="EMBL" id="VDO02207.1"/>
    </source>
</evidence>
<keyword evidence="1" id="KW-0732">Signal</keyword>
<dbReference type="AlphaFoldDB" id="A0A0R3TH10"/>
<evidence type="ECO:0000313" key="4">
    <source>
        <dbReference type="WBParaSite" id="HNAJ_0000635101-mRNA-1"/>
    </source>
</evidence>
<feature type="signal peptide" evidence="1">
    <location>
        <begin position="1"/>
        <end position="23"/>
    </location>
</feature>
<evidence type="ECO:0000256" key="1">
    <source>
        <dbReference type="SAM" id="SignalP"/>
    </source>
</evidence>
<dbReference type="Proteomes" id="UP000278807">
    <property type="component" value="Unassembled WGS sequence"/>
</dbReference>
<reference evidence="2 3" key="2">
    <citation type="submission" date="2018-11" db="EMBL/GenBank/DDBJ databases">
        <authorList>
            <consortium name="Pathogen Informatics"/>
        </authorList>
    </citation>
    <scope>NUCLEOTIDE SEQUENCE [LARGE SCALE GENOMIC DNA]</scope>
</reference>
<feature type="chain" id="PRO_5043131866" evidence="1">
    <location>
        <begin position="24"/>
        <end position="63"/>
    </location>
</feature>
<proteinExistence type="predicted"/>
<accession>A0A0R3TH10</accession>
<organism evidence="4">
    <name type="scientific">Rodentolepis nana</name>
    <name type="common">Dwarf tapeworm</name>
    <name type="synonym">Hymenolepis nana</name>
    <dbReference type="NCBI Taxonomy" id="102285"/>
    <lineage>
        <taxon>Eukaryota</taxon>
        <taxon>Metazoa</taxon>
        <taxon>Spiralia</taxon>
        <taxon>Lophotrochozoa</taxon>
        <taxon>Platyhelminthes</taxon>
        <taxon>Cestoda</taxon>
        <taxon>Eucestoda</taxon>
        <taxon>Cyclophyllidea</taxon>
        <taxon>Hymenolepididae</taxon>
        <taxon>Rodentolepis</taxon>
    </lineage>
</organism>
<keyword evidence="3" id="KW-1185">Reference proteome</keyword>
<evidence type="ECO:0000313" key="3">
    <source>
        <dbReference type="Proteomes" id="UP000278807"/>
    </source>
</evidence>
<dbReference type="EMBL" id="UZAE01006756">
    <property type="protein sequence ID" value="VDO02207.1"/>
    <property type="molecule type" value="Genomic_DNA"/>
</dbReference>
<protein>
    <submittedName>
        <fullName evidence="4">Secreted protein</fullName>
    </submittedName>
</protein>